<evidence type="ECO:0000256" key="3">
    <source>
        <dbReference type="ARBA" id="ARBA00022516"/>
    </source>
</evidence>
<dbReference type="GO" id="GO:0005524">
    <property type="term" value="F:ATP binding"/>
    <property type="evidence" value="ECO:0007669"/>
    <property type="project" value="UniProtKB-UniRule"/>
</dbReference>
<dbReference type="GO" id="GO:0009245">
    <property type="term" value="P:lipid A biosynthetic process"/>
    <property type="evidence" value="ECO:0007669"/>
    <property type="project" value="UniProtKB-UniRule"/>
</dbReference>
<evidence type="ECO:0000256" key="1">
    <source>
        <dbReference type="ARBA" id="ARBA00002274"/>
    </source>
</evidence>
<dbReference type="SUPFAM" id="SSF158997">
    <property type="entry name" value="Trm112p-like"/>
    <property type="match status" value="1"/>
</dbReference>
<evidence type="ECO:0000256" key="9">
    <source>
        <dbReference type="ARBA" id="ARBA00023098"/>
    </source>
</evidence>
<organism evidence="16 17">
    <name type="scientific">Nitrosomonas halophila</name>
    <dbReference type="NCBI Taxonomy" id="44576"/>
    <lineage>
        <taxon>Bacteria</taxon>
        <taxon>Pseudomonadati</taxon>
        <taxon>Pseudomonadota</taxon>
        <taxon>Betaproteobacteria</taxon>
        <taxon>Nitrosomonadales</taxon>
        <taxon>Nitrosomonadaceae</taxon>
        <taxon>Nitrosomonas</taxon>
    </lineage>
</organism>
<evidence type="ECO:0000256" key="7">
    <source>
        <dbReference type="ARBA" id="ARBA00022777"/>
    </source>
</evidence>
<evidence type="ECO:0000256" key="13">
    <source>
        <dbReference type="HAMAP-Rule" id="MF_00409"/>
    </source>
</evidence>
<comment type="catalytic activity">
    <reaction evidence="10 13">
        <text>a lipid A disaccharide + ATP = a lipid IVA + ADP + H(+)</text>
        <dbReference type="Rhea" id="RHEA:67840"/>
        <dbReference type="ChEBI" id="CHEBI:15378"/>
        <dbReference type="ChEBI" id="CHEBI:30616"/>
        <dbReference type="ChEBI" id="CHEBI:176343"/>
        <dbReference type="ChEBI" id="CHEBI:176425"/>
        <dbReference type="ChEBI" id="CHEBI:456216"/>
        <dbReference type="EC" id="2.7.1.130"/>
    </reaction>
</comment>
<dbReference type="UniPathway" id="UPA00359">
    <property type="reaction ID" value="UER00482"/>
</dbReference>
<dbReference type="FunFam" id="2.20.25.10:FF:000002">
    <property type="entry name" value="UPF0434 protein YcaR"/>
    <property type="match status" value="1"/>
</dbReference>
<keyword evidence="7 13" id="KW-0418">Kinase</keyword>
<feature type="transmembrane region" description="Helical" evidence="15">
    <location>
        <begin position="12"/>
        <end position="31"/>
    </location>
</feature>
<dbReference type="PANTHER" id="PTHR42724">
    <property type="entry name" value="TETRAACYLDISACCHARIDE 4'-KINASE"/>
    <property type="match status" value="1"/>
</dbReference>
<dbReference type="Proteomes" id="UP000198640">
    <property type="component" value="Unassembled WGS sequence"/>
</dbReference>
<name>A0A1H3ETG0_9PROT</name>
<keyword evidence="17" id="KW-1185">Reference proteome</keyword>
<reference evidence="16 17" key="1">
    <citation type="submission" date="2016-10" db="EMBL/GenBank/DDBJ databases">
        <authorList>
            <person name="de Groot N.N."/>
        </authorList>
    </citation>
    <scope>NUCLEOTIDE SEQUENCE [LARGE SCALE GENOMIC DNA]</scope>
    <source>
        <strain evidence="16 17">Nm1</strain>
    </source>
</reference>
<dbReference type="InterPro" id="IPR005651">
    <property type="entry name" value="Trm112-like"/>
</dbReference>
<dbReference type="EC" id="2.7.1.130" evidence="13"/>
<keyword evidence="15" id="KW-1133">Transmembrane helix</keyword>
<keyword evidence="8 13" id="KW-0067">ATP-binding</keyword>
<dbReference type="Pfam" id="PF03966">
    <property type="entry name" value="Trm112p"/>
    <property type="match status" value="1"/>
</dbReference>
<comment type="pathway">
    <text evidence="2 13">Glycolipid biosynthesis; lipid IV(A) biosynthesis; lipid IV(A) from (3R)-3-hydroxytetradecanoyl-[acyl-carrier-protein] and UDP-N-acetyl-alpha-D-glucosamine: step 6/6.</text>
</comment>
<dbReference type="NCBIfam" id="TIGR00682">
    <property type="entry name" value="lpxK"/>
    <property type="match status" value="1"/>
</dbReference>
<proteinExistence type="inferred from homology"/>
<keyword evidence="6 13" id="KW-0547">Nucleotide-binding</keyword>
<dbReference type="EMBL" id="FNOY01000009">
    <property type="protein sequence ID" value="SDX81388.1"/>
    <property type="molecule type" value="Genomic_DNA"/>
</dbReference>
<accession>A0A1H3ETG0</accession>
<keyword evidence="5 13" id="KW-0808">Transferase</keyword>
<evidence type="ECO:0000256" key="6">
    <source>
        <dbReference type="ARBA" id="ARBA00022741"/>
    </source>
</evidence>
<dbReference type="GO" id="GO:0009029">
    <property type="term" value="F:lipid-A 4'-kinase activity"/>
    <property type="evidence" value="ECO:0007669"/>
    <property type="project" value="UniProtKB-UniRule"/>
</dbReference>
<evidence type="ECO:0000256" key="14">
    <source>
        <dbReference type="HAMAP-Rule" id="MF_01187"/>
    </source>
</evidence>
<evidence type="ECO:0000313" key="16">
    <source>
        <dbReference type="EMBL" id="SDX81388.1"/>
    </source>
</evidence>
<evidence type="ECO:0000256" key="2">
    <source>
        <dbReference type="ARBA" id="ARBA00004870"/>
    </source>
</evidence>
<keyword evidence="9 13" id="KW-0443">Lipid metabolism</keyword>
<sequence>MNWSELYWQRITPLHLFLWPVSLLFALFQLIRRVLYHRAVLPSVHLPIPVIVIDSLTAGSATKADLVLWIVKFLKAFGLRPGIIGRGYPDNYRPPMAVTIDSNVNLTGSKSLLLALYIDGACPVWIGYDRIAVANALLKAHPECNVIICDDGLQDLRLHRDFEIVVVDTNTLNFGNGLTMPAGPLKDNFARLEHSDAVVLAGNIRRAPDLGEQTRLFQINPAEEYFVNLAHPTRISRADGFDGKRIHAITSGPDTQTFLDNLKFLRLATTPHTFPSGHPFVKENFELDDAEIILMPEEDAVKCLDMHDERIWVLQQENMVDLGLRDVILEKLREKFMDPKLLDILVCPLCKGPLIYKKDKQELICKPDRLAYPIKDGIPVMLEDEARQLSPEEKIE</sequence>
<dbReference type="HAMAP" id="MF_00409">
    <property type="entry name" value="LpxK"/>
    <property type="match status" value="1"/>
</dbReference>
<evidence type="ECO:0000256" key="4">
    <source>
        <dbReference type="ARBA" id="ARBA00022556"/>
    </source>
</evidence>
<dbReference type="PANTHER" id="PTHR42724:SF1">
    <property type="entry name" value="TETRAACYLDISACCHARIDE 4'-KINASE, MITOCHONDRIAL-RELATED"/>
    <property type="match status" value="1"/>
</dbReference>
<comment type="similarity">
    <text evidence="12">In the C-terminal section; belongs to the UPF0434 family.</text>
</comment>
<comment type="similarity">
    <text evidence="13">Belongs to the LpxK family.</text>
</comment>
<evidence type="ECO:0000256" key="15">
    <source>
        <dbReference type="SAM" id="Phobius"/>
    </source>
</evidence>
<dbReference type="InterPro" id="IPR003758">
    <property type="entry name" value="LpxK"/>
</dbReference>
<evidence type="ECO:0000256" key="11">
    <source>
        <dbReference type="ARBA" id="ARBA00061313"/>
    </source>
</evidence>
<keyword evidence="4 13" id="KW-0441">Lipid A biosynthesis</keyword>
<dbReference type="GO" id="GO:0005886">
    <property type="term" value="C:plasma membrane"/>
    <property type="evidence" value="ECO:0007669"/>
    <property type="project" value="TreeGrafter"/>
</dbReference>
<dbReference type="GO" id="GO:0009244">
    <property type="term" value="P:lipopolysaccharide core region biosynthetic process"/>
    <property type="evidence" value="ECO:0007669"/>
    <property type="project" value="TreeGrafter"/>
</dbReference>
<evidence type="ECO:0000313" key="17">
    <source>
        <dbReference type="Proteomes" id="UP000198640"/>
    </source>
</evidence>
<dbReference type="STRING" id="44576.SAMN05421881_100926"/>
<keyword evidence="3 13" id="KW-0444">Lipid biosynthesis</keyword>
<comment type="similarity">
    <text evidence="11">In the N-terminal section; belongs to the LpxK family.</text>
</comment>
<evidence type="ECO:0000256" key="10">
    <source>
        <dbReference type="ARBA" id="ARBA00050887"/>
    </source>
</evidence>
<keyword evidence="15" id="KW-0472">Membrane</keyword>
<dbReference type="AlphaFoldDB" id="A0A1H3ETG0"/>
<evidence type="ECO:0000256" key="8">
    <source>
        <dbReference type="ARBA" id="ARBA00022840"/>
    </source>
</evidence>
<dbReference type="Gene3D" id="2.20.25.10">
    <property type="match status" value="1"/>
</dbReference>
<protein>
    <recommendedName>
        <fullName evidence="13 14">Multifunctional fusion protein</fullName>
    </recommendedName>
    <domain>
        <recommendedName>
            <fullName evidence="13">Tetraacyldisaccharide 4'-kinase</fullName>
            <ecNumber evidence="13">2.7.1.130</ecNumber>
        </recommendedName>
        <alternativeName>
            <fullName evidence="13">Lipid A 4'-kinase</fullName>
        </alternativeName>
    </domain>
    <domain>
        <recommendedName>
            <fullName evidence="14">UPF0434 protein SAMN05421881_100926</fullName>
        </recommendedName>
    </domain>
</protein>
<comment type="similarity">
    <text evidence="14">Belongs to the UPF0434 family.</text>
</comment>
<comment type="function">
    <text evidence="1 13">Transfers the gamma-phosphate of ATP to the 4'-position of a tetraacyldisaccharide 1-phosphate intermediate (termed DS-1-P) to form tetraacyldisaccharide 1,4'-bis-phosphate (lipid IVA).</text>
</comment>
<evidence type="ECO:0000256" key="5">
    <source>
        <dbReference type="ARBA" id="ARBA00022679"/>
    </source>
</evidence>
<dbReference type="HAMAP" id="MF_01187">
    <property type="entry name" value="UPF0434"/>
    <property type="match status" value="1"/>
</dbReference>
<evidence type="ECO:0000256" key="12">
    <source>
        <dbReference type="ARBA" id="ARBA00061381"/>
    </source>
</evidence>
<dbReference type="OrthoDB" id="9766423at2"/>
<comment type="caution">
    <text evidence="13">Lacks conserved residue(s) required for the propagation of feature annotation.</text>
</comment>
<gene>
    <name evidence="13" type="primary">lpxK</name>
    <name evidence="16" type="ORF">SAMN05421881_100926</name>
</gene>
<dbReference type="Pfam" id="PF02606">
    <property type="entry name" value="LpxK"/>
    <property type="match status" value="1"/>
</dbReference>
<keyword evidence="15" id="KW-0812">Transmembrane</keyword>